<gene>
    <name evidence="3" type="primary">LOC110729183</name>
</gene>
<dbReference type="CDD" id="cd22157">
    <property type="entry name" value="F-box_AtFBW1-like"/>
    <property type="match status" value="1"/>
</dbReference>
<evidence type="ECO:0000259" key="2">
    <source>
        <dbReference type="Pfam" id="PF07734"/>
    </source>
</evidence>
<evidence type="ECO:0000313" key="3">
    <source>
        <dbReference type="EnsemblPlants" id="AUR62033493-RA:cds"/>
    </source>
</evidence>
<dbReference type="EnsemblPlants" id="AUR62033493-RA">
    <property type="protein sequence ID" value="AUR62033493-RA:cds"/>
    <property type="gene ID" value="AUR62033493"/>
</dbReference>
<dbReference type="InterPro" id="IPR050796">
    <property type="entry name" value="SCF_F-box_component"/>
</dbReference>
<dbReference type="RefSeq" id="XP_021764596.1">
    <property type="nucleotide sequence ID" value="XM_021908904.1"/>
</dbReference>
<accession>A0A803MQE2</accession>
<dbReference type="PANTHER" id="PTHR31672">
    <property type="entry name" value="BNACNNG10540D PROTEIN"/>
    <property type="match status" value="1"/>
</dbReference>
<dbReference type="InterPro" id="IPR036047">
    <property type="entry name" value="F-box-like_dom_sf"/>
</dbReference>
<name>A0A803MQE2_CHEQI</name>
<dbReference type="InterPro" id="IPR001810">
    <property type="entry name" value="F-box_dom"/>
</dbReference>
<feature type="domain" description="F-box" evidence="1">
    <location>
        <begin position="11"/>
        <end position="41"/>
    </location>
</feature>
<dbReference type="Pfam" id="PF00646">
    <property type="entry name" value="F-box"/>
    <property type="match status" value="1"/>
</dbReference>
<evidence type="ECO:0008006" key="5">
    <source>
        <dbReference type="Google" id="ProtNLM"/>
    </source>
</evidence>
<dbReference type="GeneID" id="110729183"/>
<dbReference type="OMA" id="NEYRIAC"/>
<organism evidence="3 4">
    <name type="scientific">Chenopodium quinoa</name>
    <name type="common">Quinoa</name>
    <dbReference type="NCBI Taxonomy" id="63459"/>
    <lineage>
        <taxon>Eukaryota</taxon>
        <taxon>Viridiplantae</taxon>
        <taxon>Streptophyta</taxon>
        <taxon>Embryophyta</taxon>
        <taxon>Tracheophyta</taxon>
        <taxon>Spermatophyta</taxon>
        <taxon>Magnoliopsida</taxon>
        <taxon>eudicotyledons</taxon>
        <taxon>Gunneridae</taxon>
        <taxon>Pentapetalae</taxon>
        <taxon>Caryophyllales</taxon>
        <taxon>Chenopodiaceae</taxon>
        <taxon>Chenopodioideae</taxon>
        <taxon>Atripliceae</taxon>
        <taxon>Chenopodium</taxon>
    </lineage>
</organism>
<dbReference type="SMR" id="A0A803MQE2"/>
<feature type="domain" description="F-box associated beta-propeller type 1" evidence="2">
    <location>
        <begin position="99"/>
        <end position="335"/>
    </location>
</feature>
<dbReference type="SUPFAM" id="SSF81383">
    <property type="entry name" value="F-box domain"/>
    <property type="match status" value="1"/>
</dbReference>
<reference evidence="3" key="2">
    <citation type="submission" date="2021-03" db="UniProtKB">
        <authorList>
            <consortium name="EnsemblPlants"/>
        </authorList>
    </citation>
    <scope>IDENTIFICATION</scope>
</reference>
<dbReference type="OrthoDB" id="591557at2759"/>
<dbReference type="InterPro" id="IPR017451">
    <property type="entry name" value="F-box-assoc_interact_dom"/>
</dbReference>
<dbReference type="AlphaFoldDB" id="A0A803MQE2"/>
<dbReference type="Gramene" id="AUR62033493-RA">
    <property type="protein sequence ID" value="AUR62033493-RA:cds"/>
    <property type="gene ID" value="AUR62033493"/>
</dbReference>
<dbReference type="PANTHER" id="PTHR31672:SF13">
    <property type="entry name" value="F-BOX PROTEIN CPR30-LIKE"/>
    <property type="match status" value="1"/>
</dbReference>
<dbReference type="NCBIfam" id="TIGR01640">
    <property type="entry name" value="F_box_assoc_1"/>
    <property type="match status" value="1"/>
</dbReference>
<dbReference type="SUPFAM" id="SSF50965">
    <property type="entry name" value="Galactose oxidase, central domain"/>
    <property type="match status" value="1"/>
</dbReference>
<evidence type="ECO:0000259" key="1">
    <source>
        <dbReference type="Pfam" id="PF00646"/>
    </source>
</evidence>
<dbReference type="KEGG" id="cqi:110729183"/>
<dbReference type="InterPro" id="IPR006527">
    <property type="entry name" value="F-box-assoc_dom_typ1"/>
</dbReference>
<dbReference type="Proteomes" id="UP000596660">
    <property type="component" value="Unplaced"/>
</dbReference>
<reference evidence="3" key="1">
    <citation type="journal article" date="2017" name="Nature">
        <title>The genome of Chenopodium quinoa.</title>
        <authorList>
            <person name="Jarvis D.E."/>
            <person name="Ho Y.S."/>
            <person name="Lightfoot D.J."/>
            <person name="Schmoeckel S.M."/>
            <person name="Li B."/>
            <person name="Borm T.J.A."/>
            <person name="Ohyanagi H."/>
            <person name="Mineta K."/>
            <person name="Michell C.T."/>
            <person name="Saber N."/>
            <person name="Kharbatia N.M."/>
            <person name="Rupper R.R."/>
            <person name="Sharp A.R."/>
            <person name="Dally N."/>
            <person name="Boughton B.A."/>
            <person name="Woo Y.H."/>
            <person name="Gao G."/>
            <person name="Schijlen E.G.W.M."/>
            <person name="Guo X."/>
            <person name="Momin A.A."/>
            <person name="Negrao S."/>
            <person name="Al-Babili S."/>
            <person name="Gehring C."/>
            <person name="Roessner U."/>
            <person name="Jung C."/>
            <person name="Murphy K."/>
            <person name="Arold S.T."/>
            <person name="Gojobori T."/>
            <person name="van der Linden C.G."/>
            <person name="van Loo E.N."/>
            <person name="Jellen E.N."/>
            <person name="Maughan P.J."/>
            <person name="Tester M."/>
        </authorList>
    </citation>
    <scope>NUCLEOTIDE SEQUENCE [LARGE SCALE GENOMIC DNA]</scope>
    <source>
        <strain evidence="3">cv. PI 614886</strain>
    </source>
</reference>
<evidence type="ECO:0000313" key="4">
    <source>
        <dbReference type="Proteomes" id="UP000596660"/>
    </source>
</evidence>
<protein>
    <recommendedName>
        <fullName evidence="5">F-box domain-containing protein</fullName>
    </recommendedName>
</protein>
<proteinExistence type="predicted"/>
<dbReference type="Pfam" id="PF07734">
    <property type="entry name" value="FBA_1"/>
    <property type="match status" value="1"/>
</dbReference>
<sequence>MANIPIDILESEILIRLPIKSLCRFKSVSKSFKTRISSHKFITLHLRHSLKSNHIFIQVYGKQGLYALDLASSNYSTVKLPCYVEISNGIIIGDNDSWVGCCNGLHCFANIKTSVYVVFNPFTGSYNEISGPTGRGRESIMISGFGYDDVKDDYKLVTFKPVFDTGYWYWEIYVYSLNANSWRYTGIILRGITMSFEQAVVIDNHLLHLIFSSENITRIGCFDIRTEQWSVLQVPDSIKPDIYRCLPKVGVFDGCLYLLSEFDIRETELWVMKEYGVKESWMKLLSDFKFEDFTPLGYSKGSREEMLLWDLYNSNLVSYNIRYKTTKITDINGVTGYSDNPLVSKSFAYFANKTLVSVPGGKQASYNGRCREI</sequence>
<keyword evidence="4" id="KW-1185">Reference proteome</keyword>
<dbReference type="InterPro" id="IPR011043">
    <property type="entry name" value="Gal_Oxase/kelch_b-propeller"/>
</dbReference>